<evidence type="ECO:0000313" key="7">
    <source>
        <dbReference type="EMBL" id="BBE20541.1"/>
    </source>
</evidence>
<feature type="domain" description="Alcohol dehydrogenase-like C-terminal" evidence="5">
    <location>
        <begin position="182"/>
        <end position="316"/>
    </location>
</feature>
<name>A0A5K7SG28_9BACT</name>
<proteinExistence type="inferred from homology"/>
<evidence type="ECO:0000256" key="3">
    <source>
        <dbReference type="ARBA" id="ARBA00023002"/>
    </source>
</evidence>
<dbReference type="SUPFAM" id="SSF51735">
    <property type="entry name" value="NAD(P)-binding Rossmann-fold domains"/>
    <property type="match status" value="1"/>
</dbReference>
<comment type="cofactor">
    <cofactor evidence="4">
        <name>Zn(2+)</name>
        <dbReference type="ChEBI" id="CHEBI:29105"/>
    </cofactor>
</comment>
<comment type="similarity">
    <text evidence="4">Belongs to the zinc-containing alcohol dehydrogenase family.</text>
</comment>
<reference evidence="7" key="1">
    <citation type="journal article" date="2020" name="Int. J. Syst. Evol. Microbiol.">
        <title>Aquipluma nitroreducens gen. nov. sp. nov., a novel facultatively anaerobic bacterium isolated from a freshwater lake.</title>
        <authorList>
            <person name="Watanabe M."/>
            <person name="Kojima H."/>
            <person name="Fukui M."/>
        </authorList>
    </citation>
    <scope>NUCLEOTIDE SEQUENCE</scope>
    <source>
        <strain evidence="7">MeG22</strain>
    </source>
</reference>
<dbReference type="GO" id="GO:0008270">
    <property type="term" value="F:zinc ion binding"/>
    <property type="evidence" value="ECO:0007669"/>
    <property type="project" value="InterPro"/>
</dbReference>
<dbReference type="InterPro" id="IPR050129">
    <property type="entry name" value="Zn_alcohol_dh"/>
</dbReference>
<dbReference type="KEGG" id="anf:AQPE_4735"/>
<evidence type="ECO:0000313" key="8">
    <source>
        <dbReference type="Proteomes" id="UP001193389"/>
    </source>
</evidence>
<dbReference type="InterPro" id="IPR013154">
    <property type="entry name" value="ADH-like_N"/>
</dbReference>
<dbReference type="Pfam" id="PF00107">
    <property type="entry name" value="ADH_zinc_N"/>
    <property type="match status" value="1"/>
</dbReference>
<keyword evidence="1 4" id="KW-0479">Metal-binding</keyword>
<protein>
    <submittedName>
        <fullName evidence="7">Sorbitol dehydrogenase</fullName>
    </submittedName>
</protein>
<dbReference type="EMBL" id="AP018694">
    <property type="protein sequence ID" value="BBE20541.1"/>
    <property type="molecule type" value="Genomic_DNA"/>
</dbReference>
<dbReference type="InterPro" id="IPR036291">
    <property type="entry name" value="NAD(P)-bd_dom_sf"/>
</dbReference>
<dbReference type="PANTHER" id="PTHR43401">
    <property type="entry name" value="L-THREONINE 3-DEHYDROGENASE"/>
    <property type="match status" value="1"/>
</dbReference>
<dbReference type="PANTHER" id="PTHR43401:SF2">
    <property type="entry name" value="L-THREONINE 3-DEHYDROGENASE"/>
    <property type="match status" value="1"/>
</dbReference>
<keyword evidence="3" id="KW-0560">Oxidoreductase</keyword>
<dbReference type="InterPro" id="IPR011032">
    <property type="entry name" value="GroES-like_sf"/>
</dbReference>
<organism evidence="7 8">
    <name type="scientific">Aquipluma nitroreducens</name>
    <dbReference type="NCBI Taxonomy" id="2010828"/>
    <lineage>
        <taxon>Bacteria</taxon>
        <taxon>Pseudomonadati</taxon>
        <taxon>Bacteroidota</taxon>
        <taxon>Bacteroidia</taxon>
        <taxon>Marinilabiliales</taxon>
        <taxon>Prolixibacteraceae</taxon>
        <taxon>Aquipluma</taxon>
    </lineage>
</organism>
<evidence type="ECO:0000259" key="5">
    <source>
        <dbReference type="Pfam" id="PF00107"/>
    </source>
</evidence>
<sequence length="362" mass="39262">MNYNNKTNGMKAAVLTEYNKVEWLDVKKPTCKPGEVLIEVTYGCICGSDQHIHKGEFHPRTKTPMIMGHEFGGLVVEVANGVEGWAVGDKVAPDPIIWCGKCPACLKGHYPACTSLKLIGIDSDGGFAQFISLPPSMLYKVPANIPDEHVALVEVLSIGCHAKNRANVKEGDTIVIWGSGKVGLCILEAVRTVTDNTVFMVDILESRLAIGPKYYKNVIAINASKENPVERIKAETEGKGVDIAFEAVGHAHDIDGLINPVRGCIQSVCGGGTVCVLGLGNEPAPIVFKELIWKEAKIVSSRVSHGEFAEAIEHLKNGRFKPEALISQILHGSQTQRGFEILDENPAENIKILLDFRSDGMN</sequence>
<dbReference type="Proteomes" id="UP001193389">
    <property type="component" value="Chromosome"/>
</dbReference>
<dbReference type="Pfam" id="PF08240">
    <property type="entry name" value="ADH_N"/>
    <property type="match status" value="1"/>
</dbReference>
<evidence type="ECO:0000256" key="4">
    <source>
        <dbReference type="RuleBase" id="RU361277"/>
    </source>
</evidence>
<keyword evidence="2 4" id="KW-0862">Zinc</keyword>
<feature type="domain" description="Alcohol dehydrogenase-like N-terminal" evidence="6">
    <location>
        <begin position="32"/>
        <end position="142"/>
    </location>
</feature>
<keyword evidence="8" id="KW-1185">Reference proteome</keyword>
<accession>A0A5K7SG28</accession>
<dbReference type="AlphaFoldDB" id="A0A5K7SG28"/>
<dbReference type="Gene3D" id="3.90.180.10">
    <property type="entry name" value="Medium-chain alcohol dehydrogenases, catalytic domain"/>
    <property type="match status" value="1"/>
</dbReference>
<evidence type="ECO:0000256" key="1">
    <source>
        <dbReference type="ARBA" id="ARBA00022723"/>
    </source>
</evidence>
<dbReference type="InterPro" id="IPR002328">
    <property type="entry name" value="ADH_Zn_CS"/>
</dbReference>
<evidence type="ECO:0000259" key="6">
    <source>
        <dbReference type="Pfam" id="PF08240"/>
    </source>
</evidence>
<evidence type="ECO:0000256" key="2">
    <source>
        <dbReference type="ARBA" id="ARBA00022833"/>
    </source>
</evidence>
<dbReference type="Gene3D" id="3.40.50.720">
    <property type="entry name" value="NAD(P)-binding Rossmann-like Domain"/>
    <property type="match status" value="1"/>
</dbReference>
<dbReference type="GO" id="GO:0016491">
    <property type="term" value="F:oxidoreductase activity"/>
    <property type="evidence" value="ECO:0007669"/>
    <property type="project" value="UniProtKB-KW"/>
</dbReference>
<dbReference type="InterPro" id="IPR013149">
    <property type="entry name" value="ADH-like_C"/>
</dbReference>
<gene>
    <name evidence="7" type="ORF">AQPE_4735</name>
</gene>
<dbReference type="SUPFAM" id="SSF50129">
    <property type="entry name" value="GroES-like"/>
    <property type="match status" value="1"/>
</dbReference>
<dbReference type="PROSITE" id="PS00059">
    <property type="entry name" value="ADH_ZINC"/>
    <property type="match status" value="1"/>
</dbReference>